<evidence type="ECO:0000256" key="4">
    <source>
        <dbReference type="ARBA" id="ARBA00022989"/>
    </source>
</evidence>
<evidence type="ECO:0000256" key="2">
    <source>
        <dbReference type="ARBA" id="ARBA00022475"/>
    </source>
</evidence>
<gene>
    <name evidence="7" type="ORF">MSTHC_0040</name>
</gene>
<keyword evidence="3 6" id="KW-0812">Transmembrane</keyword>
<feature type="transmembrane region" description="Helical" evidence="6">
    <location>
        <begin position="377"/>
        <end position="396"/>
    </location>
</feature>
<dbReference type="GO" id="GO:0005886">
    <property type="term" value="C:plasma membrane"/>
    <property type="evidence" value="ECO:0007669"/>
    <property type="project" value="UniProtKB-SubCell"/>
</dbReference>
<dbReference type="Proteomes" id="UP000056925">
    <property type="component" value="Chromosome"/>
</dbReference>
<dbReference type="PATRIC" id="fig|1434121.4.peg.51"/>
<dbReference type="GO" id="GO:0022857">
    <property type="term" value="F:transmembrane transporter activity"/>
    <property type="evidence" value="ECO:0007669"/>
    <property type="project" value="InterPro"/>
</dbReference>
<reference evidence="7 8" key="1">
    <citation type="submission" date="2014-07" db="EMBL/GenBank/DDBJ databases">
        <title>Methanogenic archaea and the global carbon cycle.</title>
        <authorList>
            <person name="Henriksen J.R."/>
            <person name="Luke J."/>
            <person name="Reinhart S."/>
            <person name="Benedict M.N."/>
            <person name="Youngblut N.D."/>
            <person name="Metcalf M.E."/>
            <person name="Whitaker R.J."/>
            <person name="Metcalf W.W."/>
        </authorList>
    </citation>
    <scope>NUCLEOTIDE SEQUENCE [LARGE SCALE GENOMIC DNA]</scope>
    <source>
        <strain evidence="7 8">CHTI-55</strain>
    </source>
</reference>
<evidence type="ECO:0000313" key="8">
    <source>
        <dbReference type="Proteomes" id="UP000056925"/>
    </source>
</evidence>
<dbReference type="InterPro" id="IPR002293">
    <property type="entry name" value="AA/rel_permease1"/>
</dbReference>
<name>A0A0E3NDC6_METTE</name>
<dbReference type="AlphaFoldDB" id="A0A0E3NDC6"/>
<evidence type="ECO:0000313" key="7">
    <source>
        <dbReference type="EMBL" id="AKB14358.1"/>
    </source>
</evidence>
<evidence type="ECO:0000256" key="6">
    <source>
        <dbReference type="SAM" id="Phobius"/>
    </source>
</evidence>
<dbReference type="RefSeq" id="WP_048166603.1">
    <property type="nucleotide sequence ID" value="NZ_CP009502.1"/>
</dbReference>
<feature type="transmembrane region" description="Helical" evidence="6">
    <location>
        <begin position="148"/>
        <end position="169"/>
    </location>
</feature>
<evidence type="ECO:0000256" key="3">
    <source>
        <dbReference type="ARBA" id="ARBA00022692"/>
    </source>
</evidence>
<dbReference type="PANTHER" id="PTHR42770">
    <property type="entry name" value="AMINO ACID TRANSPORTER-RELATED"/>
    <property type="match status" value="1"/>
</dbReference>
<feature type="transmembrane region" description="Helical" evidence="6">
    <location>
        <begin position="314"/>
        <end position="332"/>
    </location>
</feature>
<dbReference type="PANTHER" id="PTHR42770:SF11">
    <property type="entry name" value="INNER MEMBRANE TRANSPORT PROTEIN YBAT"/>
    <property type="match status" value="1"/>
</dbReference>
<organism evidence="7 8">
    <name type="scientific">Methanosarcina thermophila CHTI-55</name>
    <dbReference type="NCBI Taxonomy" id="1434121"/>
    <lineage>
        <taxon>Archaea</taxon>
        <taxon>Methanobacteriati</taxon>
        <taxon>Methanobacteriota</taxon>
        <taxon>Stenosarchaea group</taxon>
        <taxon>Methanomicrobia</taxon>
        <taxon>Methanosarcinales</taxon>
        <taxon>Methanosarcinaceae</taxon>
        <taxon>Methanosarcina</taxon>
    </lineage>
</organism>
<feature type="transmembrane region" description="Helical" evidence="6">
    <location>
        <begin position="338"/>
        <end position="357"/>
    </location>
</feature>
<dbReference type="Pfam" id="PF13520">
    <property type="entry name" value="AA_permease_2"/>
    <property type="match status" value="1"/>
</dbReference>
<keyword evidence="5 6" id="KW-0472">Membrane</keyword>
<evidence type="ECO:0000256" key="5">
    <source>
        <dbReference type="ARBA" id="ARBA00023136"/>
    </source>
</evidence>
<accession>A0A0E3NDC6</accession>
<dbReference type="HOGENOM" id="CLU_007946_15_12_2"/>
<feature type="transmembrane region" description="Helical" evidence="6">
    <location>
        <begin position="122"/>
        <end position="141"/>
    </location>
</feature>
<dbReference type="EMBL" id="CP009502">
    <property type="protein sequence ID" value="AKB14358.1"/>
    <property type="molecule type" value="Genomic_DNA"/>
</dbReference>
<dbReference type="GeneID" id="41601294"/>
<comment type="subcellular location">
    <subcellularLocation>
        <location evidence="1">Cell membrane</location>
        <topology evidence="1">Multi-pass membrane protein</topology>
    </subcellularLocation>
</comment>
<feature type="transmembrane region" description="Helical" evidence="6">
    <location>
        <begin position="266"/>
        <end position="293"/>
    </location>
</feature>
<feature type="transmembrane region" description="Helical" evidence="6">
    <location>
        <begin position="181"/>
        <end position="198"/>
    </location>
</feature>
<dbReference type="KEGG" id="mthe:MSTHC_0040"/>
<keyword evidence="4 6" id="KW-1133">Transmembrane helix</keyword>
<feature type="transmembrane region" description="Helical" evidence="6">
    <location>
        <begin position="219"/>
        <end position="246"/>
    </location>
</feature>
<feature type="transmembrane region" description="Helical" evidence="6">
    <location>
        <begin position="87"/>
        <end position="110"/>
    </location>
</feature>
<sequence>MKGESELKKELSLLEATLVGIGNILGAGIYVLMGKAAGLAGNMVWFSFLFAGAAAALSALSYMELSSMYPRAGAEYEFVKRAFGERAGLFIGLLVICYVVITASAIALGFGRYFSSLFGIEYLLGIICLFIFLSFIMVYGIKESARLASIISLIEVTGLLIVIYTGFPYLGTVNYFEAPDLAGVFEASTLIFFAFLGFEDVVRLSQETKEAEKTTPKALLIAIFFTVLLYMCVAVTAVSVLDFRILGLSNVPLADVVAVSLGSDAFVLMSWIALFSTMNTVLVVMLGGSRIVYGMADAGSLPESLSRVHHRYHTPWVAIFGVVCFSALFVLLGDIAVVANISNFMIFIVFFMVNLSLIKLRYTDPDRNRPYKVPLNIGRFPLLPFLGALSAVFLFFQLSLEVIIYGLVISGIALLIALLRTRKKHLSSTY</sequence>
<keyword evidence="2" id="KW-1003">Cell membrane</keyword>
<protein>
    <submittedName>
        <fullName evidence="7">Amino acid transporter</fullName>
    </submittedName>
</protein>
<feature type="transmembrane region" description="Helical" evidence="6">
    <location>
        <begin position="45"/>
        <end position="66"/>
    </location>
</feature>
<dbReference type="Gene3D" id="1.20.1740.10">
    <property type="entry name" value="Amino acid/polyamine transporter I"/>
    <property type="match status" value="1"/>
</dbReference>
<feature type="transmembrane region" description="Helical" evidence="6">
    <location>
        <begin position="402"/>
        <end position="419"/>
    </location>
</feature>
<evidence type="ECO:0000256" key="1">
    <source>
        <dbReference type="ARBA" id="ARBA00004651"/>
    </source>
</evidence>
<proteinExistence type="predicted"/>
<dbReference type="InterPro" id="IPR050367">
    <property type="entry name" value="APC_superfamily"/>
</dbReference>
<dbReference type="PIRSF" id="PIRSF006060">
    <property type="entry name" value="AA_transporter"/>
    <property type="match status" value="1"/>
</dbReference>
<feature type="transmembrane region" description="Helical" evidence="6">
    <location>
        <begin position="12"/>
        <end position="33"/>
    </location>
</feature>